<evidence type="ECO:0000313" key="1">
    <source>
        <dbReference type="EMBL" id="QCT03190.1"/>
    </source>
</evidence>
<accession>A0A4P8XNA8</accession>
<keyword evidence="2" id="KW-1185">Reference proteome</keyword>
<dbReference type="KEGG" id="palo:E6C60_2478"/>
<gene>
    <name evidence="1" type="ORF">E6C60_2478</name>
</gene>
<organism evidence="1 2">
    <name type="scientific">Paenibacillus algicola</name>
    <dbReference type="NCBI Taxonomy" id="2565926"/>
    <lineage>
        <taxon>Bacteria</taxon>
        <taxon>Bacillati</taxon>
        <taxon>Bacillota</taxon>
        <taxon>Bacilli</taxon>
        <taxon>Bacillales</taxon>
        <taxon>Paenibacillaceae</taxon>
        <taxon>Paenibacillus</taxon>
    </lineage>
</organism>
<sequence>MSLLLSTYEKNSSVVSAQAFHEIVCLFDFLNCLLQVNNVNTVSFSEDKFVHFRVPTTSLVTEVYPSFQKLFHGDNCHLHTPPKFGFLCALRPVHLPLRLSIESTLNEIPKACVLTPSITITYHWTGCNLFSEPFH</sequence>
<protein>
    <submittedName>
        <fullName evidence="1">Uncharacterized protein</fullName>
    </submittedName>
</protein>
<dbReference type="EMBL" id="CP040396">
    <property type="protein sequence ID" value="QCT03190.1"/>
    <property type="molecule type" value="Genomic_DNA"/>
</dbReference>
<proteinExistence type="predicted"/>
<reference evidence="1 2" key="1">
    <citation type="submission" date="2019-05" db="EMBL/GenBank/DDBJ databases">
        <authorList>
            <person name="Chen C."/>
        </authorList>
    </citation>
    <scope>NUCLEOTIDE SEQUENCE [LARGE SCALE GENOMIC DNA]</scope>
    <source>
        <strain evidence="1 2">HB172198</strain>
    </source>
</reference>
<name>A0A4P8XNA8_9BACL</name>
<dbReference type="Proteomes" id="UP000300879">
    <property type="component" value="Chromosome"/>
</dbReference>
<dbReference type="AlphaFoldDB" id="A0A4P8XNA8"/>
<evidence type="ECO:0000313" key="2">
    <source>
        <dbReference type="Proteomes" id="UP000300879"/>
    </source>
</evidence>